<keyword evidence="5" id="KW-0418">Kinase</keyword>
<dbReference type="InterPro" id="IPR011009">
    <property type="entry name" value="Kinase-like_dom_sf"/>
</dbReference>
<gene>
    <name evidence="11" type="ORF">AT9943_LOCUS12826</name>
</gene>
<evidence type="ECO:0000256" key="4">
    <source>
        <dbReference type="ARBA" id="ARBA00022741"/>
    </source>
</evidence>
<evidence type="ECO:0000256" key="2">
    <source>
        <dbReference type="ARBA" id="ARBA00022527"/>
    </source>
</evidence>
<comment type="catalytic activity">
    <reaction evidence="7">
        <text>L-threonyl-[protein] + ATP = O-phospho-L-threonyl-[protein] + ADP + H(+)</text>
        <dbReference type="Rhea" id="RHEA:46608"/>
        <dbReference type="Rhea" id="RHEA-COMP:11060"/>
        <dbReference type="Rhea" id="RHEA-COMP:11605"/>
        <dbReference type="ChEBI" id="CHEBI:15378"/>
        <dbReference type="ChEBI" id="CHEBI:30013"/>
        <dbReference type="ChEBI" id="CHEBI:30616"/>
        <dbReference type="ChEBI" id="CHEBI:61977"/>
        <dbReference type="ChEBI" id="CHEBI:456216"/>
        <dbReference type="EC" id="2.7.11.1"/>
    </reaction>
</comment>
<evidence type="ECO:0000259" key="10">
    <source>
        <dbReference type="PROSITE" id="PS50011"/>
    </source>
</evidence>
<dbReference type="GO" id="GO:0005524">
    <property type="term" value="F:ATP binding"/>
    <property type="evidence" value="ECO:0007669"/>
    <property type="project" value="UniProtKB-KW"/>
</dbReference>
<dbReference type="PROSITE" id="PS50011">
    <property type="entry name" value="PROTEIN_KINASE_DOM"/>
    <property type="match status" value="1"/>
</dbReference>
<dbReference type="PANTHER" id="PTHR45637">
    <property type="entry name" value="FLIPPASE KINASE 1-RELATED"/>
    <property type="match status" value="1"/>
</dbReference>
<reference evidence="11 12" key="1">
    <citation type="submission" date="2020-09" db="EMBL/GenBank/DDBJ databases">
        <authorList>
            <person name="Ashkenazy H."/>
        </authorList>
    </citation>
    <scope>NUCLEOTIDE SEQUENCE [LARGE SCALE GENOMIC DNA]</scope>
    <source>
        <strain evidence="12">cv. Cdm-0</strain>
    </source>
</reference>
<dbReference type="SUPFAM" id="SSF56112">
    <property type="entry name" value="Protein kinase-like (PK-like)"/>
    <property type="match status" value="1"/>
</dbReference>
<dbReference type="EMBL" id="LR881468">
    <property type="protein sequence ID" value="CAD5324958.1"/>
    <property type="molecule type" value="Genomic_DNA"/>
</dbReference>
<protein>
    <recommendedName>
        <fullName evidence="1">non-specific serine/threonine protein kinase</fullName>
        <ecNumber evidence="1">2.7.11.1</ecNumber>
    </recommendedName>
</protein>
<name>A0A7G2ENN6_ARATH</name>
<evidence type="ECO:0000256" key="6">
    <source>
        <dbReference type="ARBA" id="ARBA00022840"/>
    </source>
</evidence>
<evidence type="ECO:0000256" key="5">
    <source>
        <dbReference type="ARBA" id="ARBA00022777"/>
    </source>
</evidence>
<dbReference type="AlphaFoldDB" id="A0A7G2ENN6"/>
<accession>A0A7G2ENN6</accession>
<dbReference type="EC" id="2.7.11.1" evidence="1"/>
<feature type="domain" description="Protein kinase" evidence="10">
    <location>
        <begin position="1"/>
        <end position="112"/>
    </location>
</feature>
<keyword evidence="4" id="KW-0547">Nucleotide-binding</keyword>
<keyword evidence="3" id="KW-0808">Transferase</keyword>
<dbReference type="Gene3D" id="1.10.510.10">
    <property type="entry name" value="Transferase(Phosphotransferase) domain 1"/>
    <property type="match status" value="1"/>
</dbReference>
<evidence type="ECO:0000256" key="1">
    <source>
        <dbReference type="ARBA" id="ARBA00012513"/>
    </source>
</evidence>
<evidence type="ECO:0000256" key="8">
    <source>
        <dbReference type="ARBA" id="ARBA00048679"/>
    </source>
</evidence>
<evidence type="ECO:0000313" key="11">
    <source>
        <dbReference type="EMBL" id="CAD5324958.1"/>
    </source>
</evidence>
<proteinExistence type="predicted"/>
<feature type="region of interest" description="Disordered" evidence="9">
    <location>
        <begin position="74"/>
        <end position="99"/>
    </location>
</feature>
<organism evidence="11 12">
    <name type="scientific">Arabidopsis thaliana</name>
    <name type="common">Mouse-ear cress</name>
    <dbReference type="NCBI Taxonomy" id="3702"/>
    <lineage>
        <taxon>Eukaryota</taxon>
        <taxon>Viridiplantae</taxon>
        <taxon>Streptophyta</taxon>
        <taxon>Embryophyta</taxon>
        <taxon>Tracheophyta</taxon>
        <taxon>Spermatophyta</taxon>
        <taxon>Magnoliopsida</taxon>
        <taxon>eudicotyledons</taxon>
        <taxon>Gunneridae</taxon>
        <taxon>Pentapetalae</taxon>
        <taxon>rosids</taxon>
        <taxon>malvids</taxon>
        <taxon>Brassicales</taxon>
        <taxon>Brassicaceae</taxon>
        <taxon>Camelineae</taxon>
        <taxon>Arabidopsis</taxon>
    </lineage>
</organism>
<keyword evidence="6" id="KW-0067">ATP-binding</keyword>
<evidence type="ECO:0000256" key="7">
    <source>
        <dbReference type="ARBA" id="ARBA00047899"/>
    </source>
</evidence>
<evidence type="ECO:0000313" key="12">
    <source>
        <dbReference type="Proteomes" id="UP000516314"/>
    </source>
</evidence>
<dbReference type="Pfam" id="PF00069">
    <property type="entry name" value="Pkinase"/>
    <property type="match status" value="1"/>
</dbReference>
<evidence type="ECO:0000256" key="3">
    <source>
        <dbReference type="ARBA" id="ARBA00022679"/>
    </source>
</evidence>
<dbReference type="Proteomes" id="UP000516314">
    <property type="component" value="Chromosome 3"/>
</dbReference>
<dbReference type="GO" id="GO:0004674">
    <property type="term" value="F:protein serine/threonine kinase activity"/>
    <property type="evidence" value="ECO:0007669"/>
    <property type="project" value="UniProtKB-KW"/>
</dbReference>
<keyword evidence="2" id="KW-0723">Serine/threonine-protein kinase</keyword>
<comment type="catalytic activity">
    <reaction evidence="8">
        <text>L-seryl-[protein] + ATP = O-phospho-L-seryl-[protein] + ADP + H(+)</text>
        <dbReference type="Rhea" id="RHEA:17989"/>
        <dbReference type="Rhea" id="RHEA-COMP:9863"/>
        <dbReference type="Rhea" id="RHEA-COMP:11604"/>
        <dbReference type="ChEBI" id="CHEBI:15378"/>
        <dbReference type="ChEBI" id="CHEBI:29999"/>
        <dbReference type="ChEBI" id="CHEBI:30616"/>
        <dbReference type="ChEBI" id="CHEBI:83421"/>
        <dbReference type="ChEBI" id="CHEBI:456216"/>
        <dbReference type="EC" id="2.7.11.1"/>
    </reaction>
</comment>
<dbReference type="InterPro" id="IPR000719">
    <property type="entry name" value="Prot_kinase_dom"/>
</dbReference>
<evidence type="ECO:0000256" key="9">
    <source>
        <dbReference type="SAM" id="MobiDB-lite"/>
    </source>
</evidence>
<sequence>MAEPMRASNSFVGTEEYIAPEIISGAGHTSAVDWWALGILMYEMLYGYTPFRGKTRQKTFTNVLQKDLKFPASIPASLQNPPELETPIFSGEAENGEKVVDPELEDLQTNVF</sequence>